<dbReference type="InterPro" id="IPR029787">
    <property type="entry name" value="Nucleotide_cyclase"/>
</dbReference>
<proteinExistence type="predicted"/>
<dbReference type="InterPro" id="IPR000160">
    <property type="entry name" value="GGDEF_dom"/>
</dbReference>
<organism evidence="3 4">
    <name type="scientific">Ureibacillus suwonensis</name>
    <dbReference type="NCBI Taxonomy" id="313007"/>
    <lineage>
        <taxon>Bacteria</taxon>
        <taxon>Bacillati</taxon>
        <taxon>Bacillota</taxon>
        <taxon>Bacilli</taxon>
        <taxon>Bacillales</taxon>
        <taxon>Caryophanaceae</taxon>
        <taxon>Ureibacillus</taxon>
    </lineage>
</organism>
<feature type="domain" description="GGDEF" evidence="2">
    <location>
        <begin position="272"/>
        <end position="404"/>
    </location>
</feature>
<dbReference type="InterPro" id="IPR035965">
    <property type="entry name" value="PAS-like_dom_sf"/>
</dbReference>
<dbReference type="SMART" id="SM00091">
    <property type="entry name" value="PAS"/>
    <property type="match status" value="2"/>
</dbReference>
<reference evidence="4" key="1">
    <citation type="journal article" date="2019" name="Int. J. Syst. Evol. Microbiol.">
        <title>The Global Catalogue of Microorganisms (GCM) 10K type strain sequencing project: providing services to taxonomists for standard genome sequencing and annotation.</title>
        <authorList>
            <consortium name="The Broad Institute Genomics Platform"/>
            <consortium name="The Broad Institute Genome Sequencing Center for Infectious Disease"/>
            <person name="Wu L."/>
            <person name="Ma J."/>
        </authorList>
    </citation>
    <scope>NUCLEOTIDE SEQUENCE [LARGE SCALE GENOMIC DNA]</scope>
    <source>
        <strain evidence="4">CCUG 56331</strain>
    </source>
</reference>
<evidence type="ECO:0000259" key="2">
    <source>
        <dbReference type="PROSITE" id="PS50887"/>
    </source>
</evidence>
<dbReference type="Pfam" id="PF00990">
    <property type="entry name" value="GGDEF"/>
    <property type="match status" value="1"/>
</dbReference>
<keyword evidence="4" id="KW-1185">Reference proteome</keyword>
<name>A0ABW0RHK3_9BACL</name>
<dbReference type="PROSITE" id="PS50887">
    <property type="entry name" value="GGDEF"/>
    <property type="match status" value="1"/>
</dbReference>
<dbReference type="SUPFAM" id="SSF55073">
    <property type="entry name" value="Nucleotide cyclase"/>
    <property type="match status" value="1"/>
</dbReference>
<dbReference type="CDD" id="cd00130">
    <property type="entry name" value="PAS"/>
    <property type="match status" value="2"/>
</dbReference>
<dbReference type="NCBIfam" id="TIGR00254">
    <property type="entry name" value="GGDEF"/>
    <property type="match status" value="1"/>
</dbReference>
<dbReference type="PROSITE" id="PS50112">
    <property type="entry name" value="PAS"/>
    <property type="match status" value="1"/>
</dbReference>
<keyword evidence="3" id="KW-0808">Transferase</keyword>
<dbReference type="GO" id="GO:0052621">
    <property type="term" value="F:diguanylate cyclase activity"/>
    <property type="evidence" value="ECO:0007669"/>
    <property type="project" value="UniProtKB-EC"/>
</dbReference>
<dbReference type="EC" id="2.7.7.65" evidence="3"/>
<dbReference type="RefSeq" id="WP_390309783.1">
    <property type="nucleotide sequence ID" value="NZ_JBHSNQ010000152.1"/>
</dbReference>
<dbReference type="SMART" id="SM00267">
    <property type="entry name" value="GGDEF"/>
    <property type="match status" value="1"/>
</dbReference>
<comment type="caution">
    <text evidence="3">The sequence shown here is derived from an EMBL/GenBank/DDBJ whole genome shotgun (WGS) entry which is preliminary data.</text>
</comment>
<dbReference type="NCBIfam" id="TIGR00229">
    <property type="entry name" value="sensory_box"/>
    <property type="match status" value="2"/>
</dbReference>
<dbReference type="InterPro" id="IPR052155">
    <property type="entry name" value="Biofilm_reg_signaling"/>
</dbReference>
<protein>
    <submittedName>
        <fullName evidence="3">Diguanylate cyclase domain-containing protein</fullName>
        <ecNumber evidence="3">2.7.7.65</ecNumber>
    </submittedName>
</protein>
<dbReference type="SUPFAM" id="SSF55785">
    <property type="entry name" value="PYP-like sensor domain (PAS domain)"/>
    <property type="match status" value="2"/>
</dbReference>
<dbReference type="InterPro" id="IPR013767">
    <property type="entry name" value="PAS_fold"/>
</dbReference>
<dbReference type="Pfam" id="PF00989">
    <property type="entry name" value="PAS"/>
    <property type="match status" value="1"/>
</dbReference>
<dbReference type="CDD" id="cd01949">
    <property type="entry name" value="GGDEF"/>
    <property type="match status" value="1"/>
</dbReference>
<dbReference type="PANTHER" id="PTHR44757:SF2">
    <property type="entry name" value="BIOFILM ARCHITECTURE MAINTENANCE PROTEIN MBAA"/>
    <property type="match status" value="1"/>
</dbReference>
<accession>A0ABW0RHK3</accession>
<dbReference type="EMBL" id="JBHSNQ010000152">
    <property type="protein sequence ID" value="MFC5542377.1"/>
    <property type="molecule type" value="Genomic_DNA"/>
</dbReference>
<dbReference type="InterPro" id="IPR043128">
    <property type="entry name" value="Rev_trsase/Diguanyl_cyclase"/>
</dbReference>
<evidence type="ECO:0000313" key="4">
    <source>
        <dbReference type="Proteomes" id="UP001595978"/>
    </source>
</evidence>
<keyword evidence="3" id="KW-0548">Nucleotidyltransferase</keyword>
<evidence type="ECO:0000259" key="1">
    <source>
        <dbReference type="PROSITE" id="PS50112"/>
    </source>
</evidence>
<evidence type="ECO:0000313" key="3">
    <source>
        <dbReference type="EMBL" id="MFC5542377.1"/>
    </source>
</evidence>
<dbReference type="Proteomes" id="UP001595978">
    <property type="component" value="Unassembled WGS sequence"/>
</dbReference>
<gene>
    <name evidence="3" type="ORF">ACFPOH_11710</name>
</gene>
<dbReference type="PANTHER" id="PTHR44757">
    <property type="entry name" value="DIGUANYLATE CYCLASE DGCP"/>
    <property type="match status" value="1"/>
</dbReference>
<dbReference type="InterPro" id="IPR000014">
    <property type="entry name" value="PAS"/>
</dbReference>
<dbReference type="Gene3D" id="3.30.450.20">
    <property type="entry name" value="PAS domain"/>
    <property type="match status" value="2"/>
</dbReference>
<dbReference type="Gene3D" id="3.30.70.270">
    <property type="match status" value="1"/>
</dbReference>
<sequence>MVNRQSDTSVFEIVWNNSNDALFTVDYEGRILLANPAFTKLLGWEPKDLKTPDHFIFQNKEEYEILLDTLRSGKNVPHYITKRKRKDGKILDILASYGAVNIGKVLAVGMYKDFTEHMEMHRKLELSQASYRNLLDHFPYAIFLTNDDTIIYANQLALDIVCADSKDAIIGTSIGRLLQTEHPLSLKEGEPATEKVKRIDGEELWVEITVRRVLFEQEYVNQWVIRDVTEKKTYEEQLEYFAFHDPLTGVWNRLHFTKEMKKIMDEAGKKNSMFGIMFIDLDDFKQVNDTLGHDMGDELLIKVADRLKKNVREGDVLCRIGGDEFLILIRDIRGKQMLVEVAKRLQDIFQVPYQLGDRSVVITSSMGIAIFPQDGTDAKTLISRSDQALYRAKSQRNGVQFYEG</sequence>
<dbReference type="Pfam" id="PF13426">
    <property type="entry name" value="PAS_9"/>
    <property type="match status" value="1"/>
</dbReference>
<feature type="domain" description="PAS" evidence="1">
    <location>
        <begin position="7"/>
        <end position="49"/>
    </location>
</feature>